<proteinExistence type="predicted"/>
<dbReference type="AlphaFoldDB" id="A0A1R3IRA4"/>
<keyword evidence="2" id="KW-1185">Reference proteome</keyword>
<comment type="caution">
    <text evidence="1">The sequence shown here is derived from an EMBL/GenBank/DDBJ whole genome shotgun (WGS) entry which is preliminary data.</text>
</comment>
<gene>
    <name evidence="1" type="ORF">CCACVL1_10395</name>
</gene>
<dbReference type="EMBL" id="AWWV01009645">
    <property type="protein sequence ID" value="OMO85102.1"/>
    <property type="molecule type" value="Genomic_DNA"/>
</dbReference>
<reference evidence="1 2" key="1">
    <citation type="submission" date="2013-09" db="EMBL/GenBank/DDBJ databases">
        <title>Corchorus capsularis genome sequencing.</title>
        <authorList>
            <person name="Alam M."/>
            <person name="Haque M.S."/>
            <person name="Islam M.S."/>
            <person name="Emdad E.M."/>
            <person name="Islam M.M."/>
            <person name="Ahmed B."/>
            <person name="Halim A."/>
            <person name="Hossen Q.M.M."/>
            <person name="Hossain M.Z."/>
            <person name="Ahmed R."/>
            <person name="Khan M.M."/>
            <person name="Islam R."/>
            <person name="Rashid M.M."/>
            <person name="Khan S.A."/>
            <person name="Rahman M.S."/>
            <person name="Alam M."/>
        </authorList>
    </citation>
    <scope>NUCLEOTIDE SEQUENCE [LARGE SCALE GENOMIC DNA]</scope>
    <source>
        <strain evidence="2">cv. CVL-1</strain>
        <tissue evidence="1">Whole seedling</tissue>
    </source>
</reference>
<protein>
    <submittedName>
        <fullName evidence="1">Uncharacterized protein</fullName>
    </submittedName>
</protein>
<name>A0A1R3IRA4_COCAP</name>
<organism evidence="1 2">
    <name type="scientific">Corchorus capsularis</name>
    <name type="common">Jute</name>
    <dbReference type="NCBI Taxonomy" id="210143"/>
    <lineage>
        <taxon>Eukaryota</taxon>
        <taxon>Viridiplantae</taxon>
        <taxon>Streptophyta</taxon>
        <taxon>Embryophyta</taxon>
        <taxon>Tracheophyta</taxon>
        <taxon>Spermatophyta</taxon>
        <taxon>Magnoliopsida</taxon>
        <taxon>eudicotyledons</taxon>
        <taxon>Gunneridae</taxon>
        <taxon>Pentapetalae</taxon>
        <taxon>rosids</taxon>
        <taxon>malvids</taxon>
        <taxon>Malvales</taxon>
        <taxon>Malvaceae</taxon>
        <taxon>Grewioideae</taxon>
        <taxon>Apeibeae</taxon>
        <taxon>Corchorus</taxon>
    </lineage>
</organism>
<evidence type="ECO:0000313" key="2">
    <source>
        <dbReference type="Proteomes" id="UP000188268"/>
    </source>
</evidence>
<accession>A0A1R3IRA4</accession>
<dbReference type="Proteomes" id="UP000188268">
    <property type="component" value="Unassembled WGS sequence"/>
</dbReference>
<sequence length="34" mass="4055">MAVPSGEIKMNWVVDTTRRRHEQIRQTQMALQEN</sequence>
<evidence type="ECO:0000313" key="1">
    <source>
        <dbReference type="EMBL" id="OMO85102.1"/>
    </source>
</evidence>
<dbReference type="Gramene" id="OMO85102">
    <property type="protein sequence ID" value="OMO85102"/>
    <property type="gene ID" value="CCACVL1_10395"/>
</dbReference>